<keyword evidence="10" id="KW-1185">Reference proteome</keyword>
<feature type="compositionally biased region" description="Low complexity" evidence="6">
    <location>
        <begin position="277"/>
        <end position="288"/>
    </location>
</feature>
<evidence type="ECO:0000256" key="2">
    <source>
        <dbReference type="ARBA" id="ARBA00022500"/>
    </source>
</evidence>
<dbReference type="RefSeq" id="WP_092190826.1">
    <property type="nucleotide sequence ID" value="NZ_FOTO01000003.1"/>
</dbReference>
<dbReference type="PROSITE" id="PS50111">
    <property type="entry name" value="CHEMOTAXIS_TRANSDUC_2"/>
    <property type="match status" value="1"/>
</dbReference>
<evidence type="ECO:0000256" key="4">
    <source>
        <dbReference type="PROSITE-ProRule" id="PRU00284"/>
    </source>
</evidence>
<evidence type="ECO:0000256" key="7">
    <source>
        <dbReference type="SAM" id="Phobius"/>
    </source>
</evidence>
<dbReference type="GO" id="GO:0005886">
    <property type="term" value="C:plasma membrane"/>
    <property type="evidence" value="ECO:0007669"/>
    <property type="project" value="TreeGrafter"/>
</dbReference>
<feature type="domain" description="Methyl-accepting transducer" evidence="8">
    <location>
        <begin position="272"/>
        <end position="487"/>
    </location>
</feature>
<gene>
    <name evidence="9" type="ORF">SAMN05421830_103339</name>
</gene>
<dbReference type="SMART" id="SM00283">
    <property type="entry name" value="MA"/>
    <property type="match status" value="1"/>
</dbReference>
<dbReference type="CDD" id="cd19411">
    <property type="entry name" value="MCP2201-like_sensor"/>
    <property type="match status" value="1"/>
</dbReference>
<proteinExistence type="inferred from homology"/>
<dbReference type="AlphaFoldDB" id="A0A8G2F723"/>
<dbReference type="Proteomes" id="UP000199581">
    <property type="component" value="Unassembled WGS sequence"/>
</dbReference>
<dbReference type="GO" id="GO:0004888">
    <property type="term" value="F:transmembrane signaling receptor activity"/>
    <property type="evidence" value="ECO:0007669"/>
    <property type="project" value="InterPro"/>
</dbReference>
<comment type="subcellular location">
    <subcellularLocation>
        <location evidence="1">Membrane</location>
    </subcellularLocation>
</comment>
<dbReference type="FunFam" id="1.10.287.950:FF:000001">
    <property type="entry name" value="Methyl-accepting chemotaxis sensory transducer"/>
    <property type="match status" value="1"/>
</dbReference>
<dbReference type="SUPFAM" id="SSF58104">
    <property type="entry name" value="Methyl-accepting chemotaxis protein (MCP) signaling domain"/>
    <property type="match status" value="1"/>
</dbReference>
<organism evidence="9 10">
    <name type="scientific">Desulfomicrobium norvegicum (strain DSM 1741 / NCIMB 8310)</name>
    <name type="common">Desulfovibrio baculatus (strain Norway 4)</name>
    <name type="synonym">Desulfovibrio desulfuricans (strain Norway 4)</name>
    <dbReference type="NCBI Taxonomy" id="52561"/>
    <lineage>
        <taxon>Bacteria</taxon>
        <taxon>Pseudomonadati</taxon>
        <taxon>Thermodesulfobacteriota</taxon>
        <taxon>Desulfovibrionia</taxon>
        <taxon>Desulfovibrionales</taxon>
        <taxon>Desulfomicrobiaceae</taxon>
        <taxon>Desulfomicrobium</taxon>
    </lineage>
</organism>
<dbReference type="InterPro" id="IPR004089">
    <property type="entry name" value="MCPsignal_dom"/>
</dbReference>
<keyword evidence="7" id="KW-1133">Transmembrane helix</keyword>
<dbReference type="PANTHER" id="PTHR43531:SF11">
    <property type="entry name" value="METHYL-ACCEPTING CHEMOTAXIS PROTEIN 3"/>
    <property type="match status" value="1"/>
</dbReference>
<dbReference type="PANTHER" id="PTHR43531">
    <property type="entry name" value="PROTEIN ICFG"/>
    <property type="match status" value="1"/>
</dbReference>
<keyword evidence="7" id="KW-0812">Transmembrane</keyword>
<comment type="similarity">
    <text evidence="3">Belongs to the methyl-accepting chemotaxis (MCP) protein family.</text>
</comment>
<protein>
    <submittedName>
        <fullName evidence="9">Methyl-accepting chemotaxis protein</fullName>
    </submittedName>
</protein>
<accession>A0A8G2F723</accession>
<keyword evidence="2" id="KW-0145">Chemotaxis</keyword>
<dbReference type="OrthoDB" id="9763018at2"/>
<feature type="coiled-coil region" evidence="5">
    <location>
        <begin position="458"/>
        <end position="485"/>
    </location>
</feature>
<dbReference type="EMBL" id="FOTO01000003">
    <property type="protein sequence ID" value="SFL57438.1"/>
    <property type="molecule type" value="Genomic_DNA"/>
</dbReference>
<dbReference type="Pfam" id="PF00015">
    <property type="entry name" value="MCPsignal"/>
    <property type="match status" value="1"/>
</dbReference>
<feature type="region of interest" description="Disordered" evidence="6">
    <location>
        <begin position="506"/>
        <end position="554"/>
    </location>
</feature>
<evidence type="ECO:0000256" key="5">
    <source>
        <dbReference type="SAM" id="Coils"/>
    </source>
</evidence>
<dbReference type="InterPro" id="IPR047347">
    <property type="entry name" value="YvaQ-like_sensor"/>
</dbReference>
<evidence type="ECO:0000256" key="1">
    <source>
        <dbReference type="ARBA" id="ARBA00004370"/>
    </source>
</evidence>
<feature type="coiled-coil region" evidence="5">
    <location>
        <begin position="75"/>
        <end position="102"/>
    </location>
</feature>
<name>A0A8G2F723_DESNO</name>
<dbReference type="GO" id="GO:0006935">
    <property type="term" value="P:chemotaxis"/>
    <property type="evidence" value="ECO:0007669"/>
    <property type="project" value="UniProtKB-KW"/>
</dbReference>
<feature type="region of interest" description="Disordered" evidence="6">
    <location>
        <begin position="274"/>
        <end position="297"/>
    </location>
</feature>
<comment type="caution">
    <text evidence="9">The sequence shown here is derived from an EMBL/GenBank/DDBJ whole genome shotgun (WGS) entry which is preliminary data.</text>
</comment>
<sequence length="554" mass="59948">MQWFINMRIMSKLVLSFGVILAIMAGLGWFASTEMSDINDKSTEISTVWLPSVQACGELNSLILEVRNAEYGHAISEDEKSMSEYEERIEQYKTDIQNVRTAYEKLPSLEEEQRLYQEYKNHWDLYIKEHASIIALSRAMKTKEAVTAMRGTSRAEYYAAKDALDKIIHLQKSASDAASAEADTTYAHARTSILVANIAAVLIGLLVAFLVGRIITRQLGTEPGVIASVAERVASGDLTIAFNDTAHHIGVYADIKRMCERLRDTVAEVQGASENVASGSEEMSASAEQLSQGSTEQAASVEEVSSSMEQMAANIRQNADNAAQTEKIALKAAQDADASGKTVVQAVDAMKEIAEKISIVEEIARQTNLLALNAAIEAARAGEHGKGFAVVAAEVRKLAERSGTAAAEISALSSSTVVVADQAGQMLTKLVPDIQRTAELVQEISAASNEQNAGAGQINKALQQLDQVIQQNASASEEMASTSEELSSQAEQLQSTIAFFRLGTDTGKTVRQTTRRNRPQPAPKALKAMTSSFPVGGLALDMGRDNEDDEFERF</sequence>
<dbReference type="InterPro" id="IPR004090">
    <property type="entry name" value="Chemotax_Me-accpt_rcpt"/>
</dbReference>
<dbReference type="GO" id="GO:0007165">
    <property type="term" value="P:signal transduction"/>
    <property type="evidence" value="ECO:0007669"/>
    <property type="project" value="UniProtKB-KW"/>
</dbReference>
<dbReference type="Pfam" id="PF12729">
    <property type="entry name" value="4HB_MCP_1"/>
    <property type="match status" value="1"/>
</dbReference>
<dbReference type="InterPro" id="IPR024478">
    <property type="entry name" value="HlyB_4HB_MCP"/>
</dbReference>
<dbReference type="PRINTS" id="PR00260">
    <property type="entry name" value="CHEMTRNSDUCR"/>
</dbReference>
<evidence type="ECO:0000313" key="10">
    <source>
        <dbReference type="Proteomes" id="UP000199581"/>
    </source>
</evidence>
<reference evidence="9 10" key="1">
    <citation type="submission" date="2016-10" db="EMBL/GenBank/DDBJ databases">
        <authorList>
            <person name="Varghese N."/>
            <person name="Submissions S."/>
        </authorList>
    </citation>
    <scope>NUCLEOTIDE SEQUENCE [LARGE SCALE GENOMIC DNA]</scope>
    <source>
        <strain evidence="9 10">DSM 1741</strain>
    </source>
</reference>
<dbReference type="Gene3D" id="1.10.287.950">
    <property type="entry name" value="Methyl-accepting chemotaxis protein"/>
    <property type="match status" value="1"/>
</dbReference>
<evidence type="ECO:0000259" key="8">
    <source>
        <dbReference type="PROSITE" id="PS50111"/>
    </source>
</evidence>
<keyword evidence="5" id="KW-0175">Coiled coil</keyword>
<evidence type="ECO:0000256" key="3">
    <source>
        <dbReference type="ARBA" id="ARBA00029447"/>
    </source>
</evidence>
<keyword evidence="7" id="KW-0472">Membrane</keyword>
<feature type="transmembrane region" description="Helical" evidence="7">
    <location>
        <begin position="193"/>
        <end position="211"/>
    </location>
</feature>
<dbReference type="InterPro" id="IPR051310">
    <property type="entry name" value="MCP_chemotaxis"/>
</dbReference>
<evidence type="ECO:0000256" key="6">
    <source>
        <dbReference type="SAM" id="MobiDB-lite"/>
    </source>
</evidence>
<evidence type="ECO:0000313" key="9">
    <source>
        <dbReference type="EMBL" id="SFL57438.1"/>
    </source>
</evidence>
<dbReference type="CDD" id="cd11386">
    <property type="entry name" value="MCP_signal"/>
    <property type="match status" value="1"/>
</dbReference>
<keyword evidence="4" id="KW-0807">Transducer</keyword>